<evidence type="ECO:0000256" key="5">
    <source>
        <dbReference type="SAM" id="Phobius"/>
    </source>
</evidence>
<keyword evidence="7" id="KW-1185">Reference proteome</keyword>
<keyword evidence="2 5" id="KW-0812">Transmembrane</keyword>
<organism evidence="6 7">
    <name type="scientific">Pinibacter aurantiacus</name>
    <dbReference type="NCBI Taxonomy" id="2851599"/>
    <lineage>
        <taxon>Bacteria</taxon>
        <taxon>Pseudomonadati</taxon>
        <taxon>Bacteroidota</taxon>
        <taxon>Chitinophagia</taxon>
        <taxon>Chitinophagales</taxon>
        <taxon>Chitinophagaceae</taxon>
        <taxon>Pinibacter</taxon>
    </lineage>
</organism>
<comment type="caution">
    <text evidence="6">The sequence shown here is derived from an EMBL/GenBank/DDBJ whole genome shotgun (WGS) entry which is preliminary data.</text>
</comment>
<comment type="subcellular location">
    <subcellularLocation>
        <location evidence="1">Membrane</location>
        <topology evidence="1">Multi-pass membrane protein</topology>
    </subcellularLocation>
</comment>
<dbReference type="EMBL" id="JAHSPG010000009">
    <property type="protein sequence ID" value="MBV4358113.1"/>
    <property type="molecule type" value="Genomic_DNA"/>
</dbReference>
<feature type="transmembrane region" description="Helical" evidence="5">
    <location>
        <begin position="27"/>
        <end position="49"/>
    </location>
</feature>
<keyword evidence="3 5" id="KW-1133">Transmembrane helix</keyword>
<evidence type="ECO:0000256" key="1">
    <source>
        <dbReference type="ARBA" id="ARBA00004141"/>
    </source>
</evidence>
<evidence type="ECO:0000256" key="2">
    <source>
        <dbReference type="ARBA" id="ARBA00022692"/>
    </source>
</evidence>
<dbReference type="Proteomes" id="UP000812270">
    <property type="component" value="Unassembled WGS sequence"/>
</dbReference>
<dbReference type="RefSeq" id="WP_217791795.1">
    <property type="nucleotide sequence ID" value="NZ_JAHSPG010000009.1"/>
</dbReference>
<accession>A0A9E2W501</accession>
<protein>
    <submittedName>
        <fullName evidence="6">DUF4870 domain-containing protein</fullName>
    </submittedName>
</protein>
<sequence length="122" mass="13591">MDPNTEKTFLGAAENPVVAPTQDEKTLAMLAHLLTFVSSILAPLIIYLIKKDDSQFVATHAKESLNFQITMVIISIGLAITIIGLFLIWIVGIFALVCVIIATIRANEGKIYRYPFTWRLIK</sequence>
<evidence type="ECO:0000313" key="6">
    <source>
        <dbReference type="EMBL" id="MBV4358113.1"/>
    </source>
</evidence>
<proteinExistence type="predicted"/>
<evidence type="ECO:0000256" key="4">
    <source>
        <dbReference type="ARBA" id="ARBA00023136"/>
    </source>
</evidence>
<dbReference type="AlphaFoldDB" id="A0A9E2W501"/>
<name>A0A9E2W501_9BACT</name>
<evidence type="ECO:0000313" key="7">
    <source>
        <dbReference type="Proteomes" id="UP000812270"/>
    </source>
</evidence>
<keyword evidence="4 5" id="KW-0472">Membrane</keyword>
<reference evidence="6" key="1">
    <citation type="submission" date="2021-06" db="EMBL/GenBank/DDBJ databases">
        <authorList>
            <person name="Huq M.A."/>
        </authorList>
    </citation>
    <scope>NUCLEOTIDE SEQUENCE</scope>
    <source>
        <strain evidence="6">MAH-26</strain>
    </source>
</reference>
<feature type="transmembrane region" description="Helical" evidence="5">
    <location>
        <begin position="69"/>
        <end position="102"/>
    </location>
</feature>
<dbReference type="InterPro" id="IPR019109">
    <property type="entry name" value="MamF_MmsF"/>
</dbReference>
<evidence type="ECO:0000256" key="3">
    <source>
        <dbReference type="ARBA" id="ARBA00022989"/>
    </source>
</evidence>
<gene>
    <name evidence="6" type="ORF">KTO63_13190</name>
</gene>
<dbReference type="Pfam" id="PF09685">
    <property type="entry name" value="MamF_MmsF"/>
    <property type="match status" value="1"/>
</dbReference>